<keyword evidence="2" id="KW-0812">Transmembrane</keyword>
<comment type="subcellular location">
    <subcellularLocation>
        <location evidence="1">Membrane</location>
    </subcellularLocation>
</comment>
<dbReference type="PANTHER" id="PTHR43327:SF2">
    <property type="entry name" value="MODULATOR OF FTSH PROTEASE HFLK"/>
    <property type="match status" value="1"/>
</dbReference>
<reference evidence="5" key="1">
    <citation type="submission" date="2018-05" db="EMBL/GenBank/DDBJ databases">
        <authorList>
            <person name="Lanie J.A."/>
            <person name="Ng W.-L."/>
            <person name="Kazmierczak K.M."/>
            <person name="Andrzejewski T.M."/>
            <person name="Davidsen T.M."/>
            <person name="Wayne K.J."/>
            <person name="Tettelin H."/>
            <person name="Glass J.I."/>
            <person name="Rusch D."/>
            <person name="Podicherti R."/>
            <person name="Tsui H.-C.T."/>
            <person name="Winkler M.E."/>
        </authorList>
    </citation>
    <scope>NUCLEOTIDE SEQUENCE</scope>
</reference>
<dbReference type="CDD" id="cd03404">
    <property type="entry name" value="SPFH_HflK"/>
    <property type="match status" value="1"/>
</dbReference>
<feature type="non-terminal residue" evidence="5">
    <location>
        <position position="1"/>
    </location>
</feature>
<dbReference type="InterPro" id="IPR050710">
    <property type="entry name" value="Band7/mec-2_domain"/>
</dbReference>
<sequence>YDIKNVKDYLYRVVSPDAFTLKDATETSLRQIVGSRPIDDVLTDNKEIIQIETKAKLQDILDQYQSGIRIREVKLLYVFAPEQVKDAFDDVVRAKEDKARIINLADAYKESVLPQARGTAAKALQDAEGTRQQDIAVAEGEAQRFLAIQKEYAKSKDVTRKRLYLEAMEDILPGVGKILGNPDEVILVNPDNVSNVMPVPVSGGQE</sequence>
<name>A0A382CLP7_9ZZZZ</name>
<keyword evidence="3" id="KW-1133">Transmembrane helix</keyword>
<keyword evidence="4" id="KW-0472">Membrane</keyword>
<evidence type="ECO:0000313" key="5">
    <source>
        <dbReference type="EMBL" id="SVB26799.1"/>
    </source>
</evidence>
<dbReference type="NCBIfam" id="TIGR01933">
    <property type="entry name" value="hflK"/>
    <property type="match status" value="1"/>
</dbReference>
<evidence type="ECO:0000256" key="2">
    <source>
        <dbReference type="ARBA" id="ARBA00022692"/>
    </source>
</evidence>
<accession>A0A382CLP7</accession>
<dbReference type="SUPFAM" id="SSF117892">
    <property type="entry name" value="Band 7/SPFH domain"/>
    <property type="match status" value="1"/>
</dbReference>
<organism evidence="5">
    <name type="scientific">marine metagenome</name>
    <dbReference type="NCBI Taxonomy" id="408172"/>
    <lineage>
        <taxon>unclassified sequences</taxon>
        <taxon>metagenomes</taxon>
        <taxon>ecological metagenomes</taxon>
    </lineage>
</organism>
<evidence type="ECO:0000256" key="4">
    <source>
        <dbReference type="ARBA" id="ARBA00023136"/>
    </source>
</evidence>
<evidence type="ECO:0000256" key="1">
    <source>
        <dbReference type="ARBA" id="ARBA00004370"/>
    </source>
</evidence>
<dbReference type="InterPro" id="IPR036013">
    <property type="entry name" value="Band_7/SPFH_dom_sf"/>
</dbReference>
<dbReference type="Gene3D" id="3.30.479.30">
    <property type="entry name" value="Band 7 domain"/>
    <property type="match status" value="1"/>
</dbReference>
<dbReference type="PANTHER" id="PTHR43327">
    <property type="entry name" value="STOMATIN-LIKE PROTEIN 2, MITOCHONDRIAL"/>
    <property type="match status" value="1"/>
</dbReference>
<evidence type="ECO:0000256" key="3">
    <source>
        <dbReference type="ARBA" id="ARBA00022989"/>
    </source>
</evidence>
<dbReference type="EMBL" id="UINC01035037">
    <property type="protein sequence ID" value="SVB26799.1"/>
    <property type="molecule type" value="Genomic_DNA"/>
</dbReference>
<proteinExistence type="predicted"/>
<gene>
    <name evidence="5" type="ORF">METZ01_LOCUS179653</name>
</gene>
<dbReference type="GO" id="GO:0016020">
    <property type="term" value="C:membrane"/>
    <property type="evidence" value="ECO:0007669"/>
    <property type="project" value="UniProtKB-SubCell"/>
</dbReference>
<dbReference type="AlphaFoldDB" id="A0A382CLP7"/>
<dbReference type="InterPro" id="IPR010201">
    <property type="entry name" value="HflK"/>
</dbReference>
<protein>
    <submittedName>
        <fullName evidence="5">Uncharacterized protein</fullName>
    </submittedName>
</protein>